<dbReference type="Gene3D" id="3.90.79.10">
    <property type="entry name" value="Nucleoside Triphosphate Pyrophosphohydrolase"/>
    <property type="match status" value="1"/>
</dbReference>
<dbReference type="Pfam" id="PF00293">
    <property type="entry name" value="NUDIX"/>
    <property type="match status" value="1"/>
</dbReference>
<evidence type="ECO:0000256" key="3">
    <source>
        <dbReference type="RuleBase" id="RU003476"/>
    </source>
</evidence>
<dbReference type="InterPro" id="IPR020084">
    <property type="entry name" value="NUDIX_hydrolase_CS"/>
</dbReference>
<name>A0ABY9YN24_9GAMM</name>
<feature type="domain" description="Nudix hydrolase" evidence="4">
    <location>
        <begin position="4"/>
        <end position="132"/>
    </location>
</feature>
<comment type="cofactor">
    <cofactor evidence="1">
        <name>Mg(2+)</name>
        <dbReference type="ChEBI" id="CHEBI:18420"/>
    </cofactor>
</comment>
<dbReference type="Proteomes" id="UP001302072">
    <property type="component" value="Chromosome"/>
</dbReference>
<protein>
    <submittedName>
        <fullName evidence="5">NUDIX domain-containing protein</fullName>
    </submittedName>
</protein>
<dbReference type="PROSITE" id="PS00893">
    <property type="entry name" value="NUDIX_BOX"/>
    <property type="match status" value="1"/>
</dbReference>
<dbReference type="InterPro" id="IPR000086">
    <property type="entry name" value="NUDIX_hydrolase_dom"/>
</dbReference>
<evidence type="ECO:0000259" key="4">
    <source>
        <dbReference type="PROSITE" id="PS51462"/>
    </source>
</evidence>
<dbReference type="InterPro" id="IPR015797">
    <property type="entry name" value="NUDIX_hydrolase-like_dom_sf"/>
</dbReference>
<comment type="similarity">
    <text evidence="3">Belongs to the Nudix hydrolase family.</text>
</comment>
<organism evidence="5 6">
    <name type="scientific">Stenotrophomonas oahuensis</name>
    <dbReference type="NCBI Taxonomy" id="3003271"/>
    <lineage>
        <taxon>Bacteria</taxon>
        <taxon>Pseudomonadati</taxon>
        <taxon>Pseudomonadota</taxon>
        <taxon>Gammaproteobacteria</taxon>
        <taxon>Lysobacterales</taxon>
        <taxon>Lysobacteraceae</taxon>
        <taxon>Stenotrophomonas</taxon>
    </lineage>
</organism>
<evidence type="ECO:0000313" key="6">
    <source>
        <dbReference type="Proteomes" id="UP001302072"/>
    </source>
</evidence>
<dbReference type="CDD" id="cd04679">
    <property type="entry name" value="NUDIX_MutT_Nudt1"/>
    <property type="match status" value="1"/>
</dbReference>
<evidence type="ECO:0000256" key="1">
    <source>
        <dbReference type="ARBA" id="ARBA00001946"/>
    </source>
</evidence>
<sequence>MTQEPRLGCGAAILQDGKLLLIKRLRSPEADHWGLPGGKVDLLETVEHAVKREVDEELGIQLGDVELLCVVDLIDADGPEHWVAPVYLATQFEGTPRLIEPEKHSDFGWFSLHNLPGPLTESTRVAARHLLSRTAQVLATIP</sequence>
<keyword evidence="2 3" id="KW-0378">Hydrolase</keyword>
<accession>A0ABY9YN24</accession>
<proteinExistence type="inferred from homology"/>
<dbReference type="PANTHER" id="PTHR43736">
    <property type="entry name" value="ADP-RIBOSE PYROPHOSPHATASE"/>
    <property type="match status" value="1"/>
</dbReference>
<dbReference type="EMBL" id="CP115541">
    <property type="protein sequence ID" value="WNH52132.1"/>
    <property type="molecule type" value="Genomic_DNA"/>
</dbReference>
<dbReference type="SUPFAM" id="SSF55811">
    <property type="entry name" value="Nudix"/>
    <property type="match status" value="1"/>
</dbReference>
<keyword evidence="6" id="KW-1185">Reference proteome</keyword>
<dbReference type="RefSeq" id="WP_311191337.1">
    <property type="nucleotide sequence ID" value="NZ_CP115541.1"/>
</dbReference>
<dbReference type="PRINTS" id="PR00502">
    <property type="entry name" value="NUDIXFAMILY"/>
</dbReference>
<reference evidence="5 6" key="1">
    <citation type="submission" date="2022-12" db="EMBL/GenBank/DDBJ databases">
        <title>Two new species, Stenotrophomonas aracearum and Stenotrophomonas oahuensis, isolated from Anthurium (Araceae family) in Hawaii.</title>
        <authorList>
            <person name="Chunag S.C."/>
            <person name="Dobhal S."/>
            <person name="Alvarez A."/>
            <person name="Arif M."/>
        </authorList>
    </citation>
    <scope>NUCLEOTIDE SEQUENCE [LARGE SCALE GENOMIC DNA]</scope>
    <source>
        <strain evidence="5 6">A5586</strain>
    </source>
</reference>
<gene>
    <name evidence="5" type="ORF">PDM29_17605</name>
</gene>
<dbReference type="InterPro" id="IPR020476">
    <property type="entry name" value="Nudix_hydrolase"/>
</dbReference>
<dbReference type="PANTHER" id="PTHR43736:SF1">
    <property type="entry name" value="DIHYDRONEOPTERIN TRIPHOSPHATE DIPHOSPHATASE"/>
    <property type="match status" value="1"/>
</dbReference>
<evidence type="ECO:0000313" key="5">
    <source>
        <dbReference type="EMBL" id="WNH52132.1"/>
    </source>
</evidence>
<evidence type="ECO:0000256" key="2">
    <source>
        <dbReference type="ARBA" id="ARBA00022801"/>
    </source>
</evidence>
<dbReference type="PROSITE" id="PS51462">
    <property type="entry name" value="NUDIX"/>
    <property type="match status" value="1"/>
</dbReference>